<accession>A0A1A9BAU8</accession>
<dbReference type="PANTHER" id="PTHR37809">
    <property type="entry name" value="RIBOSOMAL PROTEIN S12 METHYLTHIOTRANSFERASE ACCESSORY FACTOR YCAO"/>
    <property type="match status" value="1"/>
</dbReference>
<dbReference type="AlphaFoldDB" id="A0A1A9BAU8"/>
<evidence type="ECO:0000313" key="3">
    <source>
        <dbReference type="EMBL" id="SBT66104.1"/>
    </source>
</evidence>
<dbReference type="OrthoDB" id="2379922at2"/>
<organism evidence="3 4">
    <name type="scientific">Micromonospora sediminicola</name>
    <dbReference type="NCBI Taxonomy" id="946078"/>
    <lineage>
        <taxon>Bacteria</taxon>
        <taxon>Bacillati</taxon>
        <taxon>Actinomycetota</taxon>
        <taxon>Actinomycetes</taxon>
        <taxon>Micromonosporales</taxon>
        <taxon>Micromonosporaceae</taxon>
        <taxon>Micromonospora</taxon>
    </lineage>
</organism>
<dbReference type="Pfam" id="PF02624">
    <property type="entry name" value="YcaO"/>
    <property type="match status" value="1"/>
</dbReference>
<dbReference type="Gene3D" id="3.30.1330.230">
    <property type="match status" value="1"/>
</dbReference>
<feature type="compositionally biased region" description="Basic residues" evidence="1">
    <location>
        <begin position="221"/>
        <end position="234"/>
    </location>
</feature>
<feature type="domain" description="YcaO" evidence="2">
    <location>
        <begin position="276"/>
        <end position="596"/>
    </location>
</feature>
<name>A0A1A9BAU8_9ACTN</name>
<evidence type="ECO:0000313" key="4">
    <source>
        <dbReference type="Proteomes" id="UP000199558"/>
    </source>
</evidence>
<feature type="region of interest" description="Disordered" evidence="1">
    <location>
        <begin position="221"/>
        <end position="246"/>
    </location>
</feature>
<sequence length="596" mass="62854">MTASEAVDVAGAWRDVAATCDIVSVDDRGASALLRHGARGWRLRSPDPAAVLTQARRLADGAPVPGGEPREPTVPLPEHVLLDAPDDGWRLGRWWTADDLVTACRNAPAAAVPVAACAYRPAPWAAALADLAGAVPHQPVLVLGRWLVVGPVVHNHTDHRWLRSLLGQLDPQLSARIDGDHRLAHPAGRALPASVVSAVVAAREVDPDGVDIHLRDLRGGSRQRVRPPRSVRRAARTDPPDGPVFQPWVDHEEIDAAIPLTVALGAATDPVRPVRSAAVSPLAGLATARAALEAAERFALNRRPARTVTCAREDLPAGQSVVVPEPFTDAQRAAADFPHPAVDPRAPRPWTSATSLVDGRPCWVPTEVACLVPAVAGDRPCVPRTSTGTAAHTSALLAEQGGLLEVAERDLVARHWPAGRMHRLDPGVWARELDQVARQLGRDPYLYLCADPLASVCVVTLHDPDTGAAHVGGCAAAPTVAEAAAHAFEEALMLHHRGVPAGAPAPLAAPVVADPLDPAGVAAFEANFHFDRLRRHYRAVSVDLDTPGLRADGIVVRKVISPVAADLPVPGGPLPERLLDAAAIRGAGLLRLFQTG</sequence>
<reference evidence="4" key="1">
    <citation type="submission" date="2016-06" db="EMBL/GenBank/DDBJ databases">
        <authorList>
            <person name="Varghese N."/>
            <person name="Submissions Spin"/>
        </authorList>
    </citation>
    <scope>NUCLEOTIDE SEQUENCE [LARGE SCALE GENOMIC DNA]</scope>
    <source>
        <strain evidence="4">DSM 45794</strain>
    </source>
</reference>
<dbReference type="RefSeq" id="WP_141684582.1">
    <property type="nucleotide sequence ID" value="NZ_FLRH01000003.1"/>
</dbReference>
<feature type="region of interest" description="Disordered" evidence="1">
    <location>
        <begin position="60"/>
        <end position="79"/>
    </location>
</feature>
<proteinExistence type="predicted"/>
<protein>
    <submittedName>
        <fullName evidence="3">YcaO-like family protein</fullName>
    </submittedName>
</protein>
<dbReference type="PANTHER" id="PTHR37809:SF1">
    <property type="entry name" value="RIBOSOMAL PROTEIN S12 METHYLTHIOTRANSFERASE ACCESSORY FACTOR YCAO"/>
    <property type="match status" value="1"/>
</dbReference>
<keyword evidence="4" id="KW-1185">Reference proteome</keyword>
<dbReference type="Proteomes" id="UP000199558">
    <property type="component" value="Unassembled WGS sequence"/>
</dbReference>
<gene>
    <name evidence="3" type="ORF">GA0070622_3121</name>
</gene>
<dbReference type="EMBL" id="FLRH01000003">
    <property type="protein sequence ID" value="SBT66104.1"/>
    <property type="molecule type" value="Genomic_DNA"/>
</dbReference>
<evidence type="ECO:0000256" key="1">
    <source>
        <dbReference type="SAM" id="MobiDB-lite"/>
    </source>
</evidence>
<dbReference type="InterPro" id="IPR003776">
    <property type="entry name" value="YcaO-like_dom"/>
</dbReference>
<dbReference type="PROSITE" id="PS51664">
    <property type="entry name" value="YCAO"/>
    <property type="match status" value="1"/>
</dbReference>
<evidence type="ECO:0000259" key="2">
    <source>
        <dbReference type="PROSITE" id="PS51664"/>
    </source>
</evidence>
<dbReference type="STRING" id="946078.GA0070622_3121"/>